<dbReference type="PANTHER" id="PTHR42901">
    <property type="entry name" value="ALCOHOL DEHYDROGENASE"/>
    <property type="match status" value="1"/>
</dbReference>
<protein>
    <recommendedName>
        <fullName evidence="5">Ketoreductase domain-containing protein</fullName>
    </recommendedName>
</protein>
<name>A0A9P6CJU3_9AGAR</name>
<keyword evidence="2" id="KW-0521">NADP</keyword>
<dbReference type="Proteomes" id="UP000807353">
    <property type="component" value="Unassembled WGS sequence"/>
</dbReference>
<evidence type="ECO:0000256" key="3">
    <source>
        <dbReference type="ARBA" id="ARBA00023002"/>
    </source>
</evidence>
<dbReference type="GO" id="GO:0016616">
    <property type="term" value="F:oxidoreductase activity, acting on the CH-OH group of donors, NAD or NADP as acceptor"/>
    <property type="evidence" value="ECO:0007669"/>
    <property type="project" value="UniProtKB-ARBA"/>
</dbReference>
<comment type="caution">
    <text evidence="6">The sequence shown here is derived from an EMBL/GenBank/DDBJ whole genome shotgun (WGS) entry which is preliminary data.</text>
</comment>
<evidence type="ECO:0000313" key="7">
    <source>
        <dbReference type="Proteomes" id="UP000807353"/>
    </source>
</evidence>
<dbReference type="InterPro" id="IPR036291">
    <property type="entry name" value="NAD(P)-bd_dom_sf"/>
</dbReference>
<keyword evidence="7" id="KW-1185">Reference proteome</keyword>
<evidence type="ECO:0000256" key="1">
    <source>
        <dbReference type="ARBA" id="ARBA00006484"/>
    </source>
</evidence>
<dbReference type="Gene3D" id="3.40.50.720">
    <property type="entry name" value="NAD(P)-binding Rossmann-like Domain"/>
    <property type="match status" value="1"/>
</dbReference>
<dbReference type="InterPro" id="IPR002347">
    <property type="entry name" value="SDR_fam"/>
</dbReference>
<evidence type="ECO:0000256" key="4">
    <source>
        <dbReference type="RuleBase" id="RU000363"/>
    </source>
</evidence>
<evidence type="ECO:0000256" key="2">
    <source>
        <dbReference type="ARBA" id="ARBA00022857"/>
    </source>
</evidence>
<dbReference type="PANTHER" id="PTHR42901:SF1">
    <property type="entry name" value="ALCOHOL DEHYDROGENASE"/>
    <property type="match status" value="1"/>
</dbReference>
<accession>A0A9P6CJU3</accession>
<organism evidence="6 7">
    <name type="scientific">Collybia nuda</name>
    <dbReference type="NCBI Taxonomy" id="64659"/>
    <lineage>
        <taxon>Eukaryota</taxon>
        <taxon>Fungi</taxon>
        <taxon>Dikarya</taxon>
        <taxon>Basidiomycota</taxon>
        <taxon>Agaricomycotina</taxon>
        <taxon>Agaricomycetes</taxon>
        <taxon>Agaricomycetidae</taxon>
        <taxon>Agaricales</taxon>
        <taxon>Tricholomatineae</taxon>
        <taxon>Clitocybaceae</taxon>
        <taxon>Collybia</taxon>
    </lineage>
</organism>
<dbReference type="InterPro" id="IPR020904">
    <property type="entry name" value="Sc_DH/Rdtase_CS"/>
</dbReference>
<dbReference type="OrthoDB" id="6251714at2759"/>
<dbReference type="PROSITE" id="PS00061">
    <property type="entry name" value="ADH_SHORT"/>
    <property type="match status" value="1"/>
</dbReference>
<evidence type="ECO:0000259" key="5">
    <source>
        <dbReference type="SMART" id="SM00822"/>
    </source>
</evidence>
<dbReference type="InterPro" id="IPR057326">
    <property type="entry name" value="KR_dom"/>
</dbReference>
<feature type="domain" description="Ketoreductase" evidence="5">
    <location>
        <begin position="12"/>
        <end position="205"/>
    </location>
</feature>
<evidence type="ECO:0000313" key="6">
    <source>
        <dbReference type="EMBL" id="KAF9464680.1"/>
    </source>
</evidence>
<proteinExistence type="inferred from homology"/>
<dbReference type="PRINTS" id="PR00081">
    <property type="entry name" value="GDHRDH"/>
</dbReference>
<dbReference type="Pfam" id="PF00106">
    <property type="entry name" value="adh_short"/>
    <property type="match status" value="1"/>
</dbReference>
<reference evidence="6" key="1">
    <citation type="submission" date="2020-11" db="EMBL/GenBank/DDBJ databases">
        <authorList>
            <consortium name="DOE Joint Genome Institute"/>
            <person name="Ahrendt S."/>
            <person name="Riley R."/>
            <person name="Andreopoulos W."/>
            <person name="Labutti K."/>
            <person name="Pangilinan J."/>
            <person name="Ruiz-Duenas F.J."/>
            <person name="Barrasa J.M."/>
            <person name="Sanchez-Garcia M."/>
            <person name="Camarero S."/>
            <person name="Miyauchi S."/>
            <person name="Serrano A."/>
            <person name="Linde D."/>
            <person name="Babiker R."/>
            <person name="Drula E."/>
            <person name="Ayuso-Fernandez I."/>
            <person name="Pacheco R."/>
            <person name="Padilla G."/>
            <person name="Ferreira P."/>
            <person name="Barriuso J."/>
            <person name="Kellner H."/>
            <person name="Castanera R."/>
            <person name="Alfaro M."/>
            <person name="Ramirez L."/>
            <person name="Pisabarro A.G."/>
            <person name="Kuo A."/>
            <person name="Tritt A."/>
            <person name="Lipzen A."/>
            <person name="He G."/>
            <person name="Yan M."/>
            <person name="Ng V."/>
            <person name="Cullen D."/>
            <person name="Martin F."/>
            <person name="Rosso M.-N."/>
            <person name="Henrissat B."/>
            <person name="Hibbett D."/>
            <person name="Martinez A.T."/>
            <person name="Grigoriev I.V."/>
        </authorList>
    </citation>
    <scope>NUCLEOTIDE SEQUENCE</scope>
    <source>
        <strain evidence="6">CBS 247.69</strain>
    </source>
</reference>
<dbReference type="AlphaFoldDB" id="A0A9P6CJU3"/>
<dbReference type="SUPFAM" id="SSF51735">
    <property type="entry name" value="NAD(P)-binding Rossmann-fold domains"/>
    <property type="match status" value="1"/>
</dbReference>
<keyword evidence="3" id="KW-0560">Oxidoreductase</keyword>
<comment type="similarity">
    <text evidence="1 4">Belongs to the short-chain dehydrogenases/reductases (SDR) family.</text>
</comment>
<dbReference type="EMBL" id="MU150252">
    <property type="protein sequence ID" value="KAF9464680.1"/>
    <property type="molecule type" value="Genomic_DNA"/>
</dbReference>
<gene>
    <name evidence="6" type="ORF">BDZ94DRAFT_1255669</name>
</gene>
<dbReference type="FunFam" id="3.40.50.720:FF:000047">
    <property type="entry name" value="NADP-dependent L-serine/L-allo-threonine dehydrogenase"/>
    <property type="match status" value="1"/>
</dbReference>
<dbReference type="SMART" id="SM00822">
    <property type="entry name" value="PKS_KR"/>
    <property type="match status" value="1"/>
</dbReference>
<dbReference type="PRINTS" id="PR00080">
    <property type="entry name" value="SDRFAMILY"/>
</dbReference>
<sequence>MSVFNATRLLGKTVLVTGASSGIGAATAILFARGGANVILVARRIDALKTVTDACIAAHKESGLNQGGKFASVQVDVSDKAQVAGLWDKVPQDLRNVDVLVNNAGYVLGVEHAGDIADADIEGMFATNVLGLISVTQLLIKDFKVRKSGHVINIGSIAGREPYAGGSIYTATKHAVRAFTGSIMRELVNTPIRVTEVQPGMVETEFSIVRYRGDTNAAAKVYDGLQPLTAGDIAEEIVWVASRPPHVNVAELFVMPVNQASATINYRGPK</sequence>